<protein>
    <submittedName>
        <fullName evidence="2">Uncharacterized protein</fullName>
    </submittedName>
</protein>
<gene>
    <name evidence="2" type="ORF">OIU84_003604</name>
</gene>
<dbReference type="InterPro" id="IPR037495">
    <property type="entry name" value="CLE41/42/44"/>
</dbReference>
<dbReference type="GO" id="GO:0048046">
    <property type="term" value="C:apoplast"/>
    <property type="evidence" value="ECO:0007669"/>
    <property type="project" value="TreeGrafter"/>
</dbReference>
<proteinExistence type="predicted"/>
<dbReference type="Proteomes" id="UP001162972">
    <property type="component" value="Chromosome 3"/>
</dbReference>
<evidence type="ECO:0000313" key="3">
    <source>
        <dbReference type="Proteomes" id="UP001162972"/>
    </source>
</evidence>
<dbReference type="PANTHER" id="PTHR35301:SF2">
    <property type="match status" value="1"/>
</dbReference>
<name>A0AAD6K081_9ROSI</name>
<dbReference type="EMBL" id="JAPFFJ010000012">
    <property type="protein sequence ID" value="KAJ6414636.1"/>
    <property type="molecule type" value="Genomic_DNA"/>
</dbReference>
<feature type="compositionally biased region" description="Low complexity" evidence="1">
    <location>
        <begin position="140"/>
        <end position="170"/>
    </location>
</feature>
<dbReference type="PANTHER" id="PTHR35301">
    <property type="entry name" value="CLAVATA3/ESR (CLE)-RELATED PROTEIN 41-RELATED"/>
    <property type="match status" value="1"/>
</dbReference>
<evidence type="ECO:0000313" key="2">
    <source>
        <dbReference type="EMBL" id="KAJ6414636.1"/>
    </source>
</evidence>
<comment type="caution">
    <text evidence="2">The sequence shown here is derived from an EMBL/GenBank/DDBJ whole genome shotgun (WGS) entry which is preliminary data.</text>
</comment>
<dbReference type="GO" id="GO:0010089">
    <property type="term" value="P:xylem development"/>
    <property type="evidence" value="ECO:0007669"/>
    <property type="project" value="InterPro"/>
</dbReference>
<feature type="region of interest" description="Disordered" evidence="1">
    <location>
        <begin position="116"/>
        <end position="190"/>
    </location>
</feature>
<reference evidence="2 3" key="1">
    <citation type="journal article" date="2023" name="Int. J. Mol. Sci.">
        <title>De Novo Assembly and Annotation of 11 Diverse Shrub Willow (Salix) Genomes Reveals Novel Gene Organization in Sex-Linked Regions.</title>
        <authorList>
            <person name="Hyden B."/>
            <person name="Feng K."/>
            <person name="Yates T.B."/>
            <person name="Jawdy S."/>
            <person name="Cereghino C."/>
            <person name="Smart L.B."/>
            <person name="Muchero W."/>
        </authorList>
    </citation>
    <scope>NUCLEOTIDE SEQUENCE [LARGE SCALE GENOMIC DNA]</scope>
    <source>
        <tissue evidence="2">Shoot tip</tissue>
    </source>
</reference>
<evidence type="ECO:0000256" key="1">
    <source>
        <dbReference type="SAM" id="MobiDB-lite"/>
    </source>
</evidence>
<keyword evidence="3" id="KW-1185">Reference proteome</keyword>
<accession>A0AAD6K081</accession>
<sequence length="190" mass="20330">MELNPRLQIKEVAWGPCASDSCDKSSIFIGRESCDGGFDALLSPCVNLFLQWFMDIDPFWITGGCFIITDLNFMATARNLSVFENTAKLQAMVLFLGLLLIVPLLARPVDLSKNFTASSPSTRTNHSTTQIHPQESKYKPPSGTTAAAAAAAMTSSGTTTTVSATPGSASNHQFKAAFHEVPSGPNPESN</sequence>
<dbReference type="GO" id="GO:0033612">
    <property type="term" value="F:receptor serine/threonine kinase binding"/>
    <property type="evidence" value="ECO:0007669"/>
    <property type="project" value="InterPro"/>
</dbReference>
<dbReference type="AlphaFoldDB" id="A0AAD6K081"/>
<organism evidence="2 3">
    <name type="scientific">Salix udensis</name>
    <dbReference type="NCBI Taxonomy" id="889485"/>
    <lineage>
        <taxon>Eukaryota</taxon>
        <taxon>Viridiplantae</taxon>
        <taxon>Streptophyta</taxon>
        <taxon>Embryophyta</taxon>
        <taxon>Tracheophyta</taxon>
        <taxon>Spermatophyta</taxon>
        <taxon>Magnoliopsida</taxon>
        <taxon>eudicotyledons</taxon>
        <taxon>Gunneridae</taxon>
        <taxon>Pentapetalae</taxon>
        <taxon>rosids</taxon>
        <taxon>fabids</taxon>
        <taxon>Malpighiales</taxon>
        <taxon>Salicaceae</taxon>
        <taxon>Saliceae</taxon>
        <taxon>Salix</taxon>
    </lineage>
</organism>
<feature type="compositionally biased region" description="Polar residues" evidence="1">
    <location>
        <begin position="116"/>
        <end position="133"/>
    </location>
</feature>